<gene>
    <name evidence="5" type="ORF">BC962_3276</name>
</gene>
<dbReference type="Pfam" id="PF13391">
    <property type="entry name" value="HNH_2"/>
    <property type="match status" value="1"/>
</dbReference>
<feature type="coiled-coil region" evidence="3">
    <location>
        <begin position="148"/>
        <end position="175"/>
    </location>
</feature>
<evidence type="ECO:0000256" key="1">
    <source>
        <dbReference type="ARBA" id="ARBA00022737"/>
    </source>
</evidence>
<feature type="domain" description="HNH nuclease" evidence="4">
    <location>
        <begin position="40"/>
        <end position="86"/>
    </location>
</feature>
<evidence type="ECO:0000256" key="2">
    <source>
        <dbReference type="ARBA" id="ARBA00022803"/>
    </source>
</evidence>
<dbReference type="SMART" id="SM00028">
    <property type="entry name" value="TPR"/>
    <property type="match status" value="6"/>
</dbReference>
<dbReference type="SUPFAM" id="SSF48452">
    <property type="entry name" value="TPR-like"/>
    <property type="match status" value="1"/>
</dbReference>
<accession>A0A495NX94</accession>
<keyword evidence="5" id="KW-0378">Hydrolase</keyword>
<dbReference type="InterPro" id="IPR011990">
    <property type="entry name" value="TPR-like_helical_dom_sf"/>
</dbReference>
<keyword evidence="6" id="KW-1185">Reference proteome</keyword>
<dbReference type="CDD" id="cd00085">
    <property type="entry name" value="HNHc"/>
    <property type="match status" value="1"/>
</dbReference>
<keyword evidence="1" id="KW-0677">Repeat</keyword>
<dbReference type="RefSeq" id="WP_121347099.1">
    <property type="nucleotide sequence ID" value="NZ_RBLG01000011.1"/>
</dbReference>
<keyword evidence="5" id="KW-0540">Nuclease</keyword>
<comment type="caution">
    <text evidence="5">The sequence shown here is derived from an EMBL/GenBank/DDBJ whole genome shotgun (WGS) entry which is preliminary data.</text>
</comment>
<protein>
    <submittedName>
        <fullName evidence="5">HNH endonuclease</fullName>
    </submittedName>
</protein>
<proteinExistence type="predicted"/>
<evidence type="ECO:0000313" key="6">
    <source>
        <dbReference type="Proteomes" id="UP000276282"/>
    </source>
</evidence>
<reference evidence="5 6" key="1">
    <citation type="submission" date="2018-10" db="EMBL/GenBank/DDBJ databases">
        <title>Genomic Encyclopedia of Archaeal and Bacterial Type Strains, Phase II (KMG-II): from individual species to whole genera.</title>
        <authorList>
            <person name="Goeker M."/>
        </authorList>
    </citation>
    <scope>NUCLEOTIDE SEQUENCE [LARGE SCALE GENOMIC DNA]</scope>
    <source>
        <strain evidence="5 6">DSM 19839</strain>
    </source>
</reference>
<organism evidence="5 6">
    <name type="scientific">Gillisia mitskevichiae</name>
    <dbReference type="NCBI Taxonomy" id="270921"/>
    <lineage>
        <taxon>Bacteria</taxon>
        <taxon>Pseudomonadati</taxon>
        <taxon>Bacteroidota</taxon>
        <taxon>Flavobacteriia</taxon>
        <taxon>Flavobacteriales</taxon>
        <taxon>Flavobacteriaceae</taxon>
        <taxon>Gillisia</taxon>
    </lineage>
</organism>
<evidence type="ECO:0000256" key="3">
    <source>
        <dbReference type="SAM" id="Coils"/>
    </source>
</evidence>
<keyword evidence="2" id="KW-0802">TPR repeat</keyword>
<sequence length="566" mass="65823">MTGEFNQQTKNILAKRAGEKCTLCKKNTSSAHSNYDEFVNLGEAAHIHGRKKGKNNRFDEKLTDKQIKDIRNGIWLCPRCHKDIDSDEIKYTATFLIEIREKHEIALASGAYNVVPSKVEKEIVRLEKLLLEKERSSDLTEKLFEKEILEYKKRLSTLHELLEKENRKFEQLIDEAYTVMKDSSFEKYTQITQLFYQRKFDEAEALLDEDKIIAEAEQLKVSLENKANLILVKARIAAAKGEIEECIRLFEKSLDLHLSYLNIVSFIRYLIEENLFDKARKELNKAFAFYNENEKQALLFTTSGNIYKYELKIDKAIIEYNKALKLYKNLNKKEHEQSAVLNNIGLAYNSKRQYSSAIISYINSIRKEEKENFLELAKIYVNMGSPFMYKKYYECAVAVFNHAINLCSKILNKNDASRMCLKIAHSGLAHCSYMNGETLRAIEHYKNSEKALDGFENIYSRKFLVQKSDLFHNMAAMNHEQGNVKEAMKYYNLNLIIENSFKHTSQKVKDRNLAISYFNYGMLILQEKIDDPKALFLIKKAKKLVIENDGFDLSPDTIEQMTNVPV</sequence>
<dbReference type="EMBL" id="RBLG01000011">
    <property type="protein sequence ID" value="RKS42487.1"/>
    <property type="molecule type" value="Genomic_DNA"/>
</dbReference>
<dbReference type="InterPro" id="IPR019734">
    <property type="entry name" value="TPR_rpt"/>
</dbReference>
<dbReference type="PANTHER" id="PTHR45641">
    <property type="entry name" value="TETRATRICOPEPTIDE REPEAT PROTEIN (AFU_ORTHOLOGUE AFUA_6G03870)"/>
    <property type="match status" value="1"/>
</dbReference>
<dbReference type="AlphaFoldDB" id="A0A495NX94"/>
<keyword evidence="5" id="KW-0255">Endonuclease</keyword>
<evidence type="ECO:0000313" key="5">
    <source>
        <dbReference type="EMBL" id="RKS42487.1"/>
    </source>
</evidence>
<keyword evidence="3" id="KW-0175">Coiled coil</keyword>
<name>A0A495NX94_9FLAO</name>
<evidence type="ECO:0000259" key="4">
    <source>
        <dbReference type="Pfam" id="PF13391"/>
    </source>
</evidence>
<dbReference type="Proteomes" id="UP000276282">
    <property type="component" value="Unassembled WGS sequence"/>
</dbReference>
<dbReference type="Gene3D" id="1.25.40.10">
    <property type="entry name" value="Tetratricopeptide repeat domain"/>
    <property type="match status" value="2"/>
</dbReference>
<dbReference type="PANTHER" id="PTHR45641:SF19">
    <property type="entry name" value="NEPHROCYSTIN-3"/>
    <property type="match status" value="1"/>
</dbReference>
<dbReference type="InterPro" id="IPR003615">
    <property type="entry name" value="HNH_nuc"/>
</dbReference>
<dbReference type="OrthoDB" id="5379188at2"/>
<dbReference type="GO" id="GO:0004519">
    <property type="term" value="F:endonuclease activity"/>
    <property type="evidence" value="ECO:0007669"/>
    <property type="project" value="UniProtKB-KW"/>
</dbReference>